<feature type="chain" id="PRO_5013268591" evidence="3">
    <location>
        <begin position="25"/>
        <end position="570"/>
    </location>
</feature>
<gene>
    <name evidence="5" type="ORF">SAMN02745124_00309</name>
</gene>
<dbReference type="NCBIfam" id="TIGR02519">
    <property type="entry name" value="pilus_MshL"/>
    <property type="match status" value="1"/>
</dbReference>
<evidence type="ECO:0000256" key="2">
    <source>
        <dbReference type="SAM" id="MobiDB-lite"/>
    </source>
</evidence>
<evidence type="ECO:0000256" key="1">
    <source>
        <dbReference type="RuleBase" id="RU004003"/>
    </source>
</evidence>
<feature type="signal peptide" evidence="3">
    <location>
        <begin position="1"/>
        <end position="24"/>
    </location>
</feature>
<accession>A0A1M5SGB5</accession>
<proteinExistence type="inferred from homology"/>
<keyword evidence="3" id="KW-0732">Signal</keyword>
<name>A0A1M5SGB5_9BACT</name>
<dbReference type="PANTHER" id="PTHR30332:SF17">
    <property type="entry name" value="TYPE IV PILIATION SYSTEM PROTEIN DR_0774-RELATED"/>
    <property type="match status" value="1"/>
</dbReference>
<keyword evidence="6" id="KW-1185">Reference proteome</keyword>
<evidence type="ECO:0000256" key="3">
    <source>
        <dbReference type="SAM" id="SignalP"/>
    </source>
</evidence>
<sequence>MKAIKGLLVYLAIMLFLLASCSTRQDTVTESDVEVTPPATEQPATPDTQAGLKGPGNLPVMYQTPAYIVGIEGDEELDLGNDATTVKVGATIKSTRGPQPLWDILKRLAALKNMNVSWASDVDQQVLVDVDINANDDFYEAIDNLLRQVDYFHEMQGNTIVVKYKETRQFRVAMPFVKSDYKTGVGGNLLGSDELSNNVDGTIELKAEGNTFDIWENIQTNMDKIIALWSTTAVTQAAEPETAEEDGGNSTTADETQVMATRQISSGGVTYLIDKPVGIVTVTAPRPLLNELQNYFDSLTTELYKQIAIEAKIIEVKLTDNSSIGINWNKVLQNFSVMGTVTFGDPSRDGQIWPYVSSNNSSFDDGFEHGKIYDPTRFVSKLALNPANFEVLLNALETQGDTQVLSNPKISVMNGQPALLTVGRNVTYIDSVDAEYDSDTGFITYTTETERILSGLGLVLTATILDDKEVIMNLVPITSELVEPIEYKEFGTLGTIVGLPIVNVREMSTTVRIKDNEMLVIGGLINEIKDTDSNFFPMLGKVPILRYLFGFEEKTNEKRELIILLKPRIL</sequence>
<organism evidence="5 6">
    <name type="scientific">Desulfofustis glycolicus DSM 9705</name>
    <dbReference type="NCBI Taxonomy" id="1121409"/>
    <lineage>
        <taxon>Bacteria</taxon>
        <taxon>Pseudomonadati</taxon>
        <taxon>Thermodesulfobacteriota</taxon>
        <taxon>Desulfobulbia</taxon>
        <taxon>Desulfobulbales</taxon>
        <taxon>Desulfocapsaceae</taxon>
        <taxon>Desulfofustis</taxon>
    </lineage>
</organism>
<dbReference type="OrthoDB" id="9775455at2"/>
<dbReference type="PANTHER" id="PTHR30332">
    <property type="entry name" value="PROBABLE GENERAL SECRETION PATHWAY PROTEIN D"/>
    <property type="match status" value="1"/>
</dbReference>
<evidence type="ECO:0000313" key="5">
    <source>
        <dbReference type="EMBL" id="SHH36933.1"/>
    </source>
</evidence>
<dbReference type="InterPro" id="IPR004846">
    <property type="entry name" value="T2SS/T3SS_dom"/>
</dbReference>
<evidence type="ECO:0000313" key="6">
    <source>
        <dbReference type="Proteomes" id="UP000184139"/>
    </source>
</evidence>
<dbReference type="GO" id="GO:0015627">
    <property type="term" value="C:type II protein secretion system complex"/>
    <property type="evidence" value="ECO:0007669"/>
    <property type="project" value="TreeGrafter"/>
</dbReference>
<dbReference type="AlphaFoldDB" id="A0A1M5SGB5"/>
<dbReference type="EMBL" id="FQXS01000001">
    <property type="protein sequence ID" value="SHH36933.1"/>
    <property type="molecule type" value="Genomic_DNA"/>
</dbReference>
<dbReference type="RefSeq" id="WP_073373059.1">
    <property type="nucleotide sequence ID" value="NZ_FQXS01000001.1"/>
</dbReference>
<dbReference type="GO" id="GO:0009306">
    <property type="term" value="P:protein secretion"/>
    <property type="evidence" value="ECO:0007669"/>
    <property type="project" value="InterPro"/>
</dbReference>
<dbReference type="PRINTS" id="PR00811">
    <property type="entry name" value="BCTERIALGSPD"/>
</dbReference>
<dbReference type="PROSITE" id="PS51257">
    <property type="entry name" value="PROKAR_LIPOPROTEIN"/>
    <property type="match status" value="1"/>
</dbReference>
<evidence type="ECO:0000259" key="4">
    <source>
        <dbReference type="Pfam" id="PF00263"/>
    </source>
</evidence>
<protein>
    <submittedName>
        <fullName evidence="5">General secretion pathway protein D</fullName>
    </submittedName>
</protein>
<dbReference type="InterPro" id="IPR013358">
    <property type="entry name" value="Pilus_biogenesis_MshL"/>
</dbReference>
<dbReference type="Pfam" id="PF00263">
    <property type="entry name" value="Secretin"/>
    <property type="match status" value="1"/>
</dbReference>
<dbReference type="Proteomes" id="UP000184139">
    <property type="component" value="Unassembled WGS sequence"/>
</dbReference>
<dbReference type="InterPro" id="IPR050810">
    <property type="entry name" value="Bact_Secretion_Sys_Channel"/>
</dbReference>
<feature type="domain" description="Type II/III secretion system secretin-like" evidence="4">
    <location>
        <begin position="395"/>
        <end position="570"/>
    </location>
</feature>
<dbReference type="InterPro" id="IPR001775">
    <property type="entry name" value="GspD/PilQ"/>
</dbReference>
<feature type="region of interest" description="Disordered" evidence="2">
    <location>
        <begin position="29"/>
        <end position="55"/>
    </location>
</feature>
<reference evidence="5 6" key="1">
    <citation type="submission" date="2016-11" db="EMBL/GenBank/DDBJ databases">
        <authorList>
            <person name="Jaros S."/>
            <person name="Januszkiewicz K."/>
            <person name="Wedrychowicz H."/>
        </authorList>
    </citation>
    <scope>NUCLEOTIDE SEQUENCE [LARGE SCALE GENOMIC DNA]</scope>
    <source>
        <strain evidence="5 6">DSM 9705</strain>
    </source>
</reference>
<comment type="similarity">
    <text evidence="1">Belongs to the bacterial secretin family.</text>
</comment>
<dbReference type="STRING" id="1121409.SAMN02745124_00309"/>